<dbReference type="GO" id="GO:0004518">
    <property type="term" value="F:nuclease activity"/>
    <property type="evidence" value="ECO:0007669"/>
    <property type="project" value="UniProtKB-KW"/>
</dbReference>
<dbReference type="RefSeq" id="WP_147202798.1">
    <property type="nucleotide sequence ID" value="NZ_BJYT01000004.1"/>
</dbReference>
<keyword evidence="3" id="KW-0378">Hydrolase</keyword>
<evidence type="ECO:0000256" key="3">
    <source>
        <dbReference type="ARBA" id="ARBA00022801"/>
    </source>
</evidence>
<dbReference type="GO" id="GO:0003676">
    <property type="term" value="F:nucleic acid binding"/>
    <property type="evidence" value="ECO:0007669"/>
    <property type="project" value="InterPro"/>
</dbReference>
<protein>
    <recommendedName>
        <fullName evidence="4">VRR-NUC domain-containing protein</fullName>
    </recommendedName>
</protein>
<comment type="cofactor">
    <cofactor evidence="1">
        <name>Mg(2+)</name>
        <dbReference type="ChEBI" id="CHEBI:18420"/>
    </cofactor>
</comment>
<evidence type="ECO:0000256" key="1">
    <source>
        <dbReference type="ARBA" id="ARBA00001946"/>
    </source>
</evidence>
<dbReference type="InterPro" id="IPR011856">
    <property type="entry name" value="tRNA_endonuc-like_dom_sf"/>
</dbReference>
<dbReference type="Proteomes" id="UP000321513">
    <property type="component" value="Unassembled WGS sequence"/>
</dbReference>
<evidence type="ECO:0000256" key="2">
    <source>
        <dbReference type="ARBA" id="ARBA00022722"/>
    </source>
</evidence>
<proteinExistence type="predicted"/>
<evidence type="ECO:0000259" key="4">
    <source>
        <dbReference type="Pfam" id="PF08774"/>
    </source>
</evidence>
<dbReference type="OrthoDB" id="882176at2"/>
<feature type="domain" description="VRR-NUC" evidence="4">
    <location>
        <begin position="63"/>
        <end position="116"/>
    </location>
</feature>
<name>A0A512B9U6_9BACT</name>
<dbReference type="Pfam" id="PF08774">
    <property type="entry name" value="VRR_NUC"/>
    <property type="match status" value="1"/>
</dbReference>
<dbReference type="Gene3D" id="3.40.1350.10">
    <property type="match status" value="1"/>
</dbReference>
<dbReference type="InterPro" id="IPR014883">
    <property type="entry name" value="VRR_NUC"/>
</dbReference>
<keyword evidence="6" id="KW-1185">Reference proteome</keyword>
<gene>
    <name evidence="5" type="ORF">SAE01_12270</name>
</gene>
<evidence type="ECO:0000313" key="6">
    <source>
        <dbReference type="Proteomes" id="UP000321513"/>
    </source>
</evidence>
<keyword evidence="2" id="KW-0540">Nuclease</keyword>
<dbReference type="GO" id="GO:0016788">
    <property type="term" value="F:hydrolase activity, acting on ester bonds"/>
    <property type="evidence" value="ECO:0007669"/>
    <property type="project" value="InterPro"/>
</dbReference>
<accession>A0A512B9U6</accession>
<sequence>MLTRWTIKDIEKVQKKGKAIVLPGPSTSALTKRALIILDLKGFKVWRQNNGGVYDPTKKVFRSGSSTPGISDIMGFHKKTAQILACEIKAGKDKLRPEQVEFLESVRQAGGVALVIRNNDDLENLIKP</sequence>
<evidence type="ECO:0000313" key="5">
    <source>
        <dbReference type="EMBL" id="GEO08731.1"/>
    </source>
</evidence>
<organism evidence="5 6">
    <name type="scientific">Segetibacter aerophilus</name>
    <dbReference type="NCBI Taxonomy" id="670293"/>
    <lineage>
        <taxon>Bacteria</taxon>
        <taxon>Pseudomonadati</taxon>
        <taxon>Bacteroidota</taxon>
        <taxon>Chitinophagia</taxon>
        <taxon>Chitinophagales</taxon>
        <taxon>Chitinophagaceae</taxon>
        <taxon>Segetibacter</taxon>
    </lineage>
</organism>
<dbReference type="EMBL" id="BJYT01000004">
    <property type="protein sequence ID" value="GEO08731.1"/>
    <property type="molecule type" value="Genomic_DNA"/>
</dbReference>
<reference evidence="5 6" key="1">
    <citation type="submission" date="2019-07" db="EMBL/GenBank/DDBJ databases">
        <title>Whole genome shotgun sequence of Segetibacter aerophilus NBRC 106135.</title>
        <authorList>
            <person name="Hosoyama A."/>
            <person name="Uohara A."/>
            <person name="Ohji S."/>
            <person name="Ichikawa N."/>
        </authorList>
    </citation>
    <scope>NUCLEOTIDE SEQUENCE [LARGE SCALE GENOMIC DNA]</scope>
    <source>
        <strain evidence="5 6">NBRC 106135</strain>
    </source>
</reference>
<dbReference type="AlphaFoldDB" id="A0A512B9U6"/>
<comment type="caution">
    <text evidence="5">The sequence shown here is derived from an EMBL/GenBank/DDBJ whole genome shotgun (WGS) entry which is preliminary data.</text>
</comment>